<dbReference type="EMBL" id="CAJNNW010026777">
    <property type="protein sequence ID" value="CAE8687655.1"/>
    <property type="molecule type" value="Genomic_DNA"/>
</dbReference>
<proteinExistence type="inferred from homology"/>
<dbReference type="Pfam" id="PF00128">
    <property type="entry name" value="Alpha-amylase"/>
    <property type="match status" value="1"/>
</dbReference>
<evidence type="ECO:0000256" key="9">
    <source>
        <dbReference type="SAM" id="Phobius"/>
    </source>
</evidence>
<keyword evidence="9" id="KW-0812">Transmembrane</keyword>
<feature type="transmembrane region" description="Helical" evidence="9">
    <location>
        <begin position="417"/>
        <end position="438"/>
    </location>
</feature>
<dbReference type="InterPro" id="IPR013780">
    <property type="entry name" value="Glyco_hydro_b"/>
</dbReference>
<dbReference type="EC" id="3.2.1.1" evidence="4"/>
<comment type="similarity">
    <text evidence="3 8">Belongs to the glycosyl hydrolase 13 family.</text>
</comment>
<dbReference type="Proteomes" id="UP000626109">
    <property type="component" value="Unassembled WGS sequence"/>
</dbReference>
<dbReference type="GO" id="GO:0004556">
    <property type="term" value="F:alpha-amylase activity"/>
    <property type="evidence" value="ECO:0007669"/>
    <property type="project" value="UniProtKB-EC"/>
</dbReference>
<dbReference type="SUPFAM" id="SSF51011">
    <property type="entry name" value="Glycosyl hydrolase domain"/>
    <property type="match status" value="1"/>
</dbReference>
<feature type="transmembrane region" description="Helical" evidence="9">
    <location>
        <begin position="170"/>
        <end position="188"/>
    </location>
</feature>
<dbReference type="PANTHER" id="PTHR43447">
    <property type="entry name" value="ALPHA-AMYLASE"/>
    <property type="match status" value="1"/>
</dbReference>
<evidence type="ECO:0000256" key="7">
    <source>
        <dbReference type="ARBA" id="ARBA00023295"/>
    </source>
</evidence>
<accession>A0A813K113</accession>
<dbReference type="Gene3D" id="2.60.40.1180">
    <property type="entry name" value="Golgi alpha-mannosidase II"/>
    <property type="match status" value="1"/>
</dbReference>
<keyword evidence="9" id="KW-1133">Transmembrane helix</keyword>
<feature type="transmembrane region" description="Helical" evidence="9">
    <location>
        <begin position="318"/>
        <end position="341"/>
    </location>
</feature>
<keyword evidence="9" id="KW-0472">Membrane</keyword>
<dbReference type="InterPro" id="IPR017853">
    <property type="entry name" value="GH"/>
</dbReference>
<evidence type="ECO:0000256" key="1">
    <source>
        <dbReference type="ARBA" id="ARBA00000548"/>
    </source>
</evidence>
<gene>
    <name evidence="11" type="ORF">PGLA2088_LOCUS25548</name>
</gene>
<comment type="caution">
    <text evidence="11">The sequence shown here is derived from an EMBL/GenBank/DDBJ whole genome shotgun (WGS) entry which is preliminary data.</text>
</comment>
<evidence type="ECO:0000256" key="3">
    <source>
        <dbReference type="ARBA" id="ARBA00008061"/>
    </source>
</evidence>
<feature type="transmembrane region" description="Helical" evidence="9">
    <location>
        <begin position="273"/>
        <end position="297"/>
    </location>
</feature>
<dbReference type="SUPFAM" id="SSF51445">
    <property type="entry name" value="(Trans)glycosidases"/>
    <property type="match status" value="1"/>
</dbReference>
<evidence type="ECO:0000259" key="10">
    <source>
        <dbReference type="SMART" id="SM00642"/>
    </source>
</evidence>
<keyword evidence="6" id="KW-0119">Carbohydrate metabolism</keyword>
<evidence type="ECO:0000256" key="5">
    <source>
        <dbReference type="ARBA" id="ARBA00022801"/>
    </source>
</evidence>
<evidence type="ECO:0000256" key="2">
    <source>
        <dbReference type="ARBA" id="ARBA00001913"/>
    </source>
</evidence>
<feature type="transmembrane region" description="Helical" evidence="9">
    <location>
        <begin position="194"/>
        <end position="217"/>
    </location>
</feature>
<keyword evidence="7" id="KW-0326">Glycosidase</keyword>
<feature type="transmembrane region" description="Helical" evidence="9">
    <location>
        <begin position="237"/>
        <end position="253"/>
    </location>
</feature>
<feature type="transmembrane region" description="Helical" evidence="9">
    <location>
        <begin position="138"/>
        <end position="158"/>
    </location>
</feature>
<comment type="catalytic activity">
    <reaction evidence="1">
        <text>Endohydrolysis of (1-&gt;4)-alpha-D-glucosidic linkages in polysaccharides containing three or more (1-&gt;4)-alpha-linked D-glucose units.</text>
        <dbReference type="EC" id="3.2.1.1"/>
    </reaction>
</comment>
<dbReference type="AlphaFoldDB" id="A0A813K113"/>
<dbReference type="GO" id="GO:0043169">
    <property type="term" value="F:cation binding"/>
    <property type="evidence" value="ECO:0007669"/>
    <property type="project" value="InterPro"/>
</dbReference>
<reference evidence="11" key="1">
    <citation type="submission" date="2021-02" db="EMBL/GenBank/DDBJ databases">
        <authorList>
            <person name="Dougan E. K."/>
            <person name="Rhodes N."/>
            <person name="Thang M."/>
            <person name="Chan C."/>
        </authorList>
    </citation>
    <scope>NUCLEOTIDE SEQUENCE</scope>
</reference>
<evidence type="ECO:0000256" key="6">
    <source>
        <dbReference type="ARBA" id="ARBA00023277"/>
    </source>
</evidence>
<dbReference type="SMART" id="SM00642">
    <property type="entry name" value="Aamy"/>
    <property type="match status" value="1"/>
</dbReference>
<dbReference type="InterPro" id="IPR006047">
    <property type="entry name" value="GH13_cat_dom"/>
</dbReference>
<organism evidence="11 12">
    <name type="scientific">Polarella glacialis</name>
    <name type="common">Dinoflagellate</name>
    <dbReference type="NCBI Taxonomy" id="89957"/>
    <lineage>
        <taxon>Eukaryota</taxon>
        <taxon>Sar</taxon>
        <taxon>Alveolata</taxon>
        <taxon>Dinophyceae</taxon>
        <taxon>Suessiales</taxon>
        <taxon>Suessiaceae</taxon>
        <taxon>Polarella</taxon>
    </lineage>
</organism>
<protein>
    <recommendedName>
        <fullName evidence="4">alpha-amylase</fullName>
        <ecNumber evidence="4">3.2.1.1</ecNumber>
    </recommendedName>
</protein>
<evidence type="ECO:0000313" key="12">
    <source>
        <dbReference type="Proteomes" id="UP000626109"/>
    </source>
</evidence>
<dbReference type="Gene3D" id="3.20.20.80">
    <property type="entry name" value="Glycosidases"/>
    <property type="match status" value="1"/>
</dbReference>
<keyword evidence="5" id="KW-0378">Hydrolase</keyword>
<sequence length="1251" mass="137898">MDFQAASFGSAGYPSVASFGFGSAVRPEFLVQELDEEELAERVREKVSQHSDMGIDEILESVGADVDLEREPGRVGRWLLGKTFGVIRVHILVSVGYVASPVAEFLTLITATEWGLRGATNVPSWLTRLIGTTMDPPMLNMLLFAVNSLAFAVSAPMWAALSRRMQPRQLMSASLLLQIPLLATFLPIKPNLALAIVLVAANGIVSSASTLFLVFNFMMSIKADMSNYALRMGALEMVRYVVSWSLTGYIFLASPSSNSGTAAQPLPAEVKLLLLPIALLMVLMTTIPGILLSFAPGPYHRDRFPGWDLELFWRKRSFVLLFISECVGSLALFPGTCYISWWLDNGWSNSDLAGLSYVFALLLAVGTALWARALSSASVHGFSFLVGAAVLLAPPMMLRAVAEDEVATVTNYGRSHWALAISVSSLYLEGVRSSAIWTAKIRILNSRWRLLSYGTLLQTASHVCAFLSPILCELLARRGGATFVTRNQKELADAIIMSCVPLGVVQFAFQVLATPIIYKDLGISVGSERSGHSVRFRWFRIHRVLKKGPVLFAFCACIALSAALLSTMYYILGQPLTVDRILRCERPLTANCTVIVDEVDKRPASHAHWHYGPNRFGQNTTGTYNCLSRMREVGGDTFVFWGYGRCQVQKCGDKASLFRESSSEVSGSADVWSRFCDMARPNLVAVHLLEWPWEDVGRECETYLGPGGFNAVQVSPPSEHNLGDSWAVRYQPVSYLLESRGGSATEFAAMVSKCRAAGVNVMVDAVLNHMAGPFVFTPRKDRGKQCGQATDTDKTSTSKCLGWAGTEYGNRQFPNGRSNLDAFDPEMFHHYPGNVKSNCGLPPWTNNKRLCDMYGLPDLDTESVGVQRMLASYLFNLLEIGVTTLRMDAAMNIYPESLAQILAQAPWEFVVQEYYPDSFQNQDTAKKASSLGSATDFTFGQRVAQSVFDTKHDGVHWKDRSDRFAELLQLQPARQANCPYKICKSPYPSSRALIFLDNHDQQRERWKPEVPGQPPANPVCFWDGQDIGSCRPIYKHGQVYHLAQLFMLAWPYGGNDRSPVRIMSSYGFQEFDQGPPGVRNDSLTDRPTSPVVCRDTPLTSPVTAEYDGDQARPWVCEHRWQGVSGLVRIRQLLAGRSDVHLAWTDGRGQLGFSIGNLSFVALSRGHNWFTQQGDNSSFNLSGRPTGMPPGSYCNLADEMGAVPGPAQWKKQCGGGVLTVLENGLIANGTLQGGRVVAIHALYTHETEKSEK</sequence>
<evidence type="ECO:0000256" key="4">
    <source>
        <dbReference type="ARBA" id="ARBA00012595"/>
    </source>
</evidence>
<comment type="cofactor">
    <cofactor evidence="2">
        <name>Ca(2+)</name>
        <dbReference type="ChEBI" id="CHEBI:29108"/>
    </cofactor>
</comment>
<feature type="transmembrane region" description="Helical" evidence="9">
    <location>
        <begin position="353"/>
        <end position="371"/>
    </location>
</feature>
<dbReference type="InterPro" id="IPR006046">
    <property type="entry name" value="Alpha_amylase"/>
</dbReference>
<feature type="transmembrane region" description="Helical" evidence="9">
    <location>
        <begin position="550"/>
        <end position="572"/>
    </location>
</feature>
<evidence type="ECO:0000256" key="8">
    <source>
        <dbReference type="RuleBase" id="RU003615"/>
    </source>
</evidence>
<dbReference type="PRINTS" id="PR00110">
    <property type="entry name" value="ALPHAAMYLASE"/>
</dbReference>
<name>A0A813K113_POLGL</name>
<feature type="transmembrane region" description="Helical" evidence="9">
    <location>
        <begin position="378"/>
        <end position="397"/>
    </location>
</feature>
<dbReference type="GO" id="GO:0005975">
    <property type="term" value="P:carbohydrate metabolic process"/>
    <property type="evidence" value="ECO:0007669"/>
    <property type="project" value="InterPro"/>
</dbReference>
<evidence type="ECO:0000313" key="11">
    <source>
        <dbReference type="EMBL" id="CAE8687655.1"/>
    </source>
</evidence>
<feature type="domain" description="Glycosyl hydrolase family 13 catalytic" evidence="10">
    <location>
        <begin position="683"/>
        <end position="1130"/>
    </location>
</feature>